<dbReference type="EMBL" id="CAJNOI010000056">
    <property type="protein sequence ID" value="CAF0960849.1"/>
    <property type="molecule type" value="Genomic_DNA"/>
</dbReference>
<dbReference type="GO" id="GO:0000813">
    <property type="term" value="C:ESCRT I complex"/>
    <property type="evidence" value="ECO:0007669"/>
    <property type="project" value="TreeGrafter"/>
</dbReference>
<dbReference type="InterPro" id="IPR052070">
    <property type="entry name" value="ESCRT-I_UEV_domain"/>
</dbReference>
<keyword evidence="4" id="KW-0967">Endosome</keyword>
<evidence type="ECO:0000259" key="10">
    <source>
        <dbReference type="PROSITE" id="PS51312"/>
    </source>
</evidence>
<dbReference type="Pfam" id="PF05743">
    <property type="entry name" value="UEV"/>
    <property type="match status" value="1"/>
</dbReference>
<dbReference type="Gene3D" id="3.10.110.10">
    <property type="entry name" value="Ubiquitin Conjugating Enzyme"/>
    <property type="match status" value="1"/>
</dbReference>
<proteinExistence type="inferred from homology"/>
<dbReference type="Proteomes" id="UP000663877">
    <property type="component" value="Unassembled WGS sequence"/>
</dbReference>
<dbReference type="Pfam" id="PF09454">
    <property type="entry name" value="Vps23_core"/>
    <property type="match status" value="1"/>
</dbReference>
<evidence type="ECO:0000313" key="13">
    <source>
        <dbReference type="EMBL" id="CAF0955842.1"/>
    </source>
</evidence>
<evidence type="ECO:0000313" key="14">
    <source>
        <dbReference type="EMBL" id="CAF0960849.1"/>
    </source>
</evidence>
<evidence type="ECO:0000259" key="11">
    <source>
        <dbReference type="PROSITE" id="PS51322"/>
    </source>
</evidence>
<feature type="region of interest" description="Disordered" evidence="9">
    <location>
        <begin position="145"/>
        <end position="177"/>
    </location>
</feature>
<keyword evidence="15" id="KW-1185">Reference proteome</keyword>
<dbReference type="GO" id="GO:0043130">
    <property type="term" value="F:ubiquitin binding"/>
    <property type="evidence" value="ECO:0007669"/>
    <property type="project" value="TreeGrafter"/>
</dbReference>
<evidence type="ECO:0000256" key="5">
    <source>
        <dbReference type="ARBA" id="ARBA00022927"/>
    </source>
</evidence>
<feature type="domain" description="UEV" evidence="11">
    <location>
        <begin position="5"/>
        <end position="150"/>
    </location>
</feature>
<evidence type="ECO:0000256" key="9">
    <source>
        <dbReference type="SAM" id="MobiDB-lite"/>
    </source>
</evidence>
<reference evidence="13" key="1">
    <citation type="submission" date="2021-02" db="EMBL/GenBank/DDBJ databases">
        <authorList>
            <person name="Nowell W R."/>
        </authorList>
    </citation>
    <scope>NUCLEOTIDE SEQUENCE</scope>
</reference>
<dbReference type="OrthoDB" id="306304at2759"/>
<evidence type="ECO:0000256" key="2">
    <source>
        <dbReference type="ARBA" id="ARBA00009594"/>
    </source>
</evidence>
<evidence type="ECO:0000256" key="8">
    <source>
        <dbReference type="SAM" id="Coils"/>
    </source>
</evidence>
<dbReference type="EMBL" id="CAJNOM010000062">
    <property type="protein sequence ID" value="CAF0955842.1"/>
    <property type="molecule type" value="Genomic_DNA"/>
</dbReference>
<evidence type="ECO:0000256" key="4">
    <source>
        <dbReference type="ARBA" id="ARBA00022753"/>
    </source>
</evidence>
<evidence type="ECO:0000256" key="7">
    <source>
        <dbReference type="PROSITE-ProRule" id="PRU00644"/>
    </source>
</evidence>
<dbReference type="Gene3D" id="6.10.140.820">
    <property type="match status" value="1"/>
</dbReference>
<comment type="subcellular location">
    <subcellularLocation>
        <location evidence="1">Endosome</location>
    </subcellularLocation>
</comment>
<organism evidence="13 15">
    <name type="scientific">Adineta steineri</name>
    <dbReference type="NCBI Taxonomy" id="433720"/>
    <lineage>
        <taxon>Eukaryota</taxon>
        <taxon>Metazoa</taxon>
        <taxon>Spiralia</taxon>
        <taxon>Gnathifera</taxon>
        <taxon>Rotifera</taxon>
        <taxon>Eurotatoria</taxon>
        <taxon>Bdelloidea</taxon>
        <taxon>Adinetida</taxon>
        <taxon>Adinetidae</taxon>
        <taxon>Adineta</taxon>
    </lineage>
</organism>
<dbReference type="GO" id="GO:0008333">
    <property type="term" value="P:endosome to lysosome transport"/>
    <property type="evidence" value="ECO:0007669"/>
    <property type="project" value="TreeGrafter"/>
</dbReference>
<dbReference type="CDD" id="cd11685">
    <property type="entry name" value="UEV_TSG101-like"/>
    <property type="match status" value="1"/>
</dbReference>
<evidence type="ECO:0000313" key="12">
    <source>
        <dbReference type="EMBL" id="CAF0950247.1"/>
    </source>
</evidence>
<dbReference type="InterPro" id="IPR008883">
    <property type="entry name" value="UEV_N"/>
</dbReference>
<protein>
    <submittedName>
        <fullName evidence="13">Uncharacterized protein</fullName>
    </submittedName>
</protein>
<dbReference type="AlphaFoldDB" id="A0A814DB01"/>
<dbReference type="PROSITE" id="PS51312">
    <property type="entry name" value="SB"/>
    <property type="match status" value="1"/>
</dbReference>
<dbReference type="SUPFAM" id="SSF140111">
    <property type="entry name" value="Endosomal sorting complex assembly domain"/>
    <property type="match status" value="1"/>
</dbReference>
<sequence>MAKQSQTEIDQMIQRSEYKNRDLVRRDIIQVLQSPQCNLILNLIPYYTNERVYREYLCLTGTVVCQYKANKYNIPIEINIHQNHPSQSPTAKVKPTANMYISTTNPDVQPDGTIINHYLRSWRHPHSDLCSLINSFSQSFSQLPPVYSSSTPVNQPTPYSTNTSQSTPYPSITSQPTPYPTNISHPTPYSTSINQPLPYPTNINQSTPYPTDTSFMPMPMPMPMPIPMMTNSYRHVAQTNESQNSGDVYHESLKSAVINKISNRYKEITETKQNEISSLEKIQEDLNNGEQKIQSLINQIQQQQILIKNYLTTLTNKTNETTQKPLQKSESTIKDDAIIISKPISKQLLQCYVEDHAIDDLLYYLSDGLKRGSIPLDIYLKHVMKLSRKQFTIRATMIKCRELHE</sequence>
<dbReference type="InterPro" id="IPR016135">
    <property type="entry name" value="UBQ-conjugating_enzyme/RWD"/>
</dbReference>
<dbReference type="PROSITE" id="PS51322">
    <property type="entry name" value="UEV"/>
    <property type="match status" value="1"/>
</dbReference>
<dbReference type="Gene3D" id="6.10.250.370">
    <property type="match status" value="1"/>
</dbReference>
<dbReference type="SUPFAM" id="SSF54495">
    <property type="entry name" value="UBC-like"/>
    <property type="match status" value="1"/>
</dbReference>
<gene>
    <name evidence="14" type="ORF">BJG266_LOCUS13740</name>
    <name evidence="12" type="ORF">QVE165_LOCUS12173</name>
    <name evidence="13" type="ORF">QVE165_LOCUS12477</name>
</gene>
<evidence type="ECO:0000313" key="15">
    <source>
        <dbReference type="Proteomes" id="UP000663832"/>
    </source>
</evidence>
<comment type="caution">
    <text evidence="13">The sequence shown here is derived from an EMBL/GenBank/DDBJ whole genome shotgun (WGS) entry which is preliminary data.</text>
</comment>
<evidence type="ECO:0000256" key="6">
    <source>
        <dbReference type="ARBA" id="ARBA00023054"/>
    </source>
</evidence>
<comment type="similarity">
    <text evidence="2">Belongs to the ubiquitin-conjugating enzyme family. UEV subfamily.</text>
</comment>
<dbReference type="InterPro" id="IPR017916">
    <property type="entry name" value="SB_dom"/>
</dbReference>
<feature type="domain" description="SB" evidence="10">
    <location>
        <begin position="342"/>
        <end position="405"/>
    </location>
</feature>
<dbReference type="Proteomes" id="UP000663832">
    <property type="component" value="Unassembled WGS sequence"/>
</dbReference>
<dbReference type="GO" id="GO:0015031">
    <property type="term" value="P:protein transport"/>
    <property type="evidence" value="ECO:0007669"/>
    <property type="project" value="UniProtKB-UniRule"/>
</dbReference>
<keyword evidence="3 7" id="KW-0813">Transport</keyword>
<accession>A0A814DB01</accession>
<keyword evidence="6 8" id="KW-0175">Coiled coil</keyword>
<dbReference type="PANTHER" id="PTHR23306">
    <property type="entry name" value="TUMOR SUSCEPTIBILITY GENE 101 PROTEIN-RELATED"/>
    <property type="match status" value="1"/>
</dbReference>
<dbReference type="InterPro" id="IPR037202">
    <property type="entry name" value="ESCRT_assembly_dom"/>
</dbReference>
<keyword evidence="5 7" id="KW-0653">Protein transport</keyword>
<dbReference type="PANTHER" id="PTHR23306:SF3">
    <property type="entry name" value="TUMOR SUPPRESSOR PROTEIN 101"/>
    <property type="match status" value="1"/>
</dbReference>
<name>A0A814DB01_9BILA</name>
<feature type="coiled-coil region" evidence="8">
    <location>
        <begin position="272"/>
        <end position="306"/>
    </location>
</feature>
<evidence type="ECO:0000256" key="1">
    <source>
        <dbReference type="ARBA" id="ARBA00004177"/>
    </source>
</evidence>
<dbReference type="EMBL" id="CAJNOM010000060">
    <property type="protein sequence ID" value="CAF0950247.1"/>
    <property type="molecule type" value="Genomic_DNA"/>
</dbReference>
<evidence type="ECO:0000256" key="3">
    <source>
        <dbReference type="ARBA" id="ARBA00022448"/>
    </source>
</evidence>